<dbReference type="AlphaFoldDB" id="A0A6P7THX4"/>
<feature type="region of interest" description="Disordered" evidence="1">
    <location>
        <begin position="92"/>
        <end position="122"/>
    </location>
</feature>
<evidence type="ECO:0000256" key="1">
    <source>
        <dbReference type="SAM" id="MobiDB-lite"/>
    </source>
</evidence>
<evidence type="ECO:0000313" key="2">
    <source>
        <dbReference type="Proteomes" id="UP000515154"/>
    </source>
</evidence>
<keyword evidence="2" id="KW-1185">Reference proteome</keyword>
<sequence length="208" mass="23319">MTISKSTKNYIWFVIPFGKQIKSNLPLQFRKAVAKNFARDSSNDRGSIDNSNIRNSVSINNGNISNSISQINNRGSVDGNNDSISIVRDIAGDSTTNNNNNNRNSVVINASSNGNSNQNNRNSVLISEENPNRLKFLSSNSKIKNSIYQCKISSITGVFFYIGATTSRLFQRISNHYSTFRDKRKQHTTGLSKLVWRLKDSNITFKLD</sequence>
<reference evidence="3 4" key="1">
    <citation type="submission" date="2025-08" db="UniProtKB">
        <authorList>
            <consortium name="RefSeq"/>
        </authorList>
    </citation>
    <scope>IDENTIFICATION</scope>
</reference>
<organism evidence="2 3">
    <name type="scientific">Octopus sinensis</name>
    <name type="common">East Asian common octopus</name>
    <dbReference type="NCBI Taxonomy" id="2607531"/>
    <lineage>
        <taxon>Eukaryota</taxon>
        <taxon>Metazoa</taxon>
        <taxon>Spiralia</taxon>
        <taxon>Lophotrochozoa</taxon>
        <taxon>Mollusca</taxon>
        <taxon>Cephalopoda</taxon>
        <taxon>Coleoidea</taxon>
        <taxon>Octopodiformes</taxon>
        <taxon>Octopoda</taxon>
        <taxon>Incirrata</taxon>
        <taxon>Octopodidae</taxon>
        <taxon>Octopus</taxon>
    </lineage>
</organism>
<proteinExistence type="predicted"/>
<accession>A0A6P7THX4</accession>
<dbReference type="KEGG" id="osn:115223110"/>
<name>A0A6P7THX4_9MOLL</name>
<protein>
    <submittedName>
        <fullName evidence="3 4">Uncharacterized protein DDB_G0288805-like</fullName>
    </submittedName>
</protein>
<gene>
    <name evidence="3" type="primary">LOC115223110</name>
    <name evidence="4" type="synonym">LOC115230938</name>
</gene>
<evidence type="ECO:0000313" key="3">
    <source>
        <dbReference type="RefSeq" id="XP_029649382.1"/>
    </source>
</evidence>
<dbReference type="RefSeq" id="XP_029649382.1">
    <property type="nucleotide sequence ID" value="XM_029793522.1"/>
</dbReference>
<dbReference type="Proteomes" id="UP000515154">
    <property type="component" value="Linkage group LG22"/>
</dbReference>
<feature type="compositionally biased region" description="Low complexity" evidence="1">
    <location>
        <begin position="94"/>
        <end position="122"/>
    </location>
</feature>
<dbReference type="KEGG" id="osn:115230938"/>
<dbReference type="RefSeq" id="XP_029656902.1">
    <property type="nucleotide sequence ID" value="XM_029801042.1"/>
</dbReference>
<evidence type="ECO:0000313" key="4">
    <source>
        <dbReference type="RefSeq" id="XP_029656902.1"/>
    </source>
</evidence>